<dbReference type="RefSeq" id="WP_143009762.1">
    <property type="nucleotide sequence ID" value="NZ_FNCY01000002.1"/>
</dbReference>
<accession>A0A1G7YDH4</accession>
<organism evidence="1 2">
    <name type="scientific">Propionivibrio dicarboxylicus</name>
    <dbReference type="NCBI Taxonomy" id="83767"/>
    <lineage>
        <taxon>Bacteria</taxon>
        <taxon>Pseudomonadati</taxon>
        <taxon>Pseudomonadota</taxon>
        <taxon>Betaproteobacteria</taxon>
        <taxon>Rhodocyclales</taxon>
        <taxon>Rhodocyclaceae</taxon>
        <taxon>Propionivibrio</taxon>
    </lineage>
</organism>
<dbReference type="PIRSF" id="PIRSF015283">
    <property type="entry name" value="Regulatory_RpfE"/>
    <property type="match status" value="1"/>
</dbReference>
<evidence type="ECO:0000313" key="2">
    <source>
        <dbReference type="Proteomes" id="UP000198607"/>
    </source>
</evidence>
<dbReference type="EMBL" id="FNCY01000002">
    <property type="protein sequence ID" value="SDG94618.1"/>
    <property type="molecule type" value="Genomic_DNA"/>
</dbReference>
<evidence type="ECO:0000313" key="1">
    <source>
        <dbReference type="EMBL" id="SDG94618.1"/>
    </source>
</evidence>
<dbReference type="Proteomes" id="UP000198607">
    <property type="component" value="Unassembled WGS sequence"/>
</dbReference>
<dbReference type="AlphaFoldDB" id="A0A1G7YDH4"/>
<protein>
    <recommendedName>
        <fullName evidence="3">Regulatory protein, RpfE type</fullName>
    </recommendedName>
</protein>
<dbReference type="InterPro" id="IPR016631">
    <property type="entry name" value="Regulatory_RpfE"/>
</dbReference>
<sequence length="367" mass="40117">MVHFLGLLSFSGPMSITLFAPELLWPEPGVHPEPPACPALERLLARGSLRRAPAQASEDVLCALFGHPERPALAALRRHGEDDAPAVGGRRWLCADPVHLRFDDDRLILADATRLDISAEEAEALVAALNAEFPELGRFHAAADGRWYLDLADTAPAARLDAPPLSAVAGRHVGTLLPDVLADRAWRSRFTALQTVLHAHPVNQARTGNGRLSINSLWLWGDQNDTASASDTPANAGWQRLWSDDTLARGLARSAGLKPQPIPESATTLLAEASTKRRSLVVLDDLVTPASYDDADAWRDALARLDADWFAPLAAAVRAGRVDRLELIVPAAYGTFCWTLRRADFWRFWKRNTPLASVATRLAEDRQ</sequence>
<dbReference type="STRING" id="83767.SAMN05660652_00975"/>
<evidence type="ECO:0008006" key="3">
    <source>
        <dbReference type="Google" id="ProtNLM"/>
    </source>
</evidence>
<dbReference type="OrthoDB" id="5295974at2"/>
<reference evidence="1 2" key="1">
    <citation type="submission" date="2016-10" db="EMBL/GenBank/DDBJ databases">
        <authorList>
            <person name="de Groot N.N."/>
        </authorList>
    </citation>
    <scope>NUCLEOTIDE SEQUENCE [LARGE SCALE GENOMIC DNA]</scope>
    <source>
        <strain evidence="1 2">DSM 5885</strain>
    </source>
</reference>
<name>A0A1G7YDH4_9RHOO</name>
<proteinExistence type="predicted"/>
<keyword evidence="2" id="KW-1185">Reference proteome</keyword>
<gene>
    <name evidence="1" type="ORF">SAMN05660652_00975</name>
</gene>